<keyword evidence="4" id="KW-1185">Reference proteome</keyword>
<evidence type="ECO:0000313" key="4">
    <source>
        <dbReference type="Proteomes" id="UP001501442"/>
    </source>
</evidence>
<dbReference type="SUPFAM" id="SSF49777">
    <property type="entry name" value="PEBP-like"/>
    <property type="match status" value="1"/>
</dbReference>
<dbReference type="GO" id="GO:0004860">
    <property type="term" value="F:protein kinase inhibitor activity"/>
    <property type="evidence" value="ECO:0007669"/>
    <property type="project" value="UniProtKB-KW"/>
</dbReference>
<proteinExistence type="inferred from homology"/>
<dbReference type="InterPro" id="IPR005247">
    <property type="entry name" value="YbhB_YbcL/LppC-like"/>
</dbReference>
<keyword evidence="3" id="KW-0649">Protein kinase inhibitor</keyword>
<protein>
    <submittedName>
        <fullName evidence="3">YbhB/YbcL family Raf kinase inhibitor-like protein</fullName>
    </submittedName>
</protein>
<dbReference type="InterPro" id="IPR036610">
    <property type="entry name" value="PEBP-like_sf"/>
</dbReference>
<evidence type="ECO:0000256" key="1">
    <source>
        <dbReference type="ARBA" id="ARBA00007120"/>
    </source>
</evidence>
<feature type="region of interest" description="Disordered" evidence="2">
    <location>
        <begin position="1"/>
        <end position="31"/>
    </location>
</feature>
<comment type="caution">
    <text evidence="3">The sequence shown here is derived from an EMBL/GenBank/DDBJ whole genome shotgun (WGS) entry which is preliminary data.</text>
</comment>
<organism evidence="3 4">
    <name type="scientific">Actinoallomurus vinaceus</name>
    <dbReference type="NCBI Taxonomy" id="1080074"/>
    <lineage>
        <taxon>Bacteria</taxon>
        <taxon>Bacillati</taxon>
        <taxon>Actinomycetota</taxon>
        <taxon>Actinomycetes</taxon>
        <taxon>Streptosporangiales</taxon>
        <taxon>Thermomonosporaceae</taxon>
        <taxon>Actinoallomurus</taxon>
    </lineage>
</organism>
<dbReference type="NCBIfam" id="TIGR00481">
    <property type="entry name" value="YbhB/YbcL family Raf kinase inhibitor-like protein"/>
    <property type="match status" value="1"/>
</dbReference>
<dbReference type="InterPro" id="IPR008914">
    <property type="entry name" value="PEBP"/>
</dbReference>
<dbReference type="PANTHER" id="PTHR30289">
    <property type="entry name" value="UNCHARACTERIZED PROTEIN YBCL-RELATED"/>
    <property type="match status" value="1"/>
</dbReference>
<comment type="similarity">
    <text evidence="1">Belongs to the UPF0098 family.</text>
</comment>
<reference evidence="4" key="1">
    <citation type="journal article" date="2019" name="Int. J. Syst. Evol. Microbiol.">
        <title>The Global Catalogue of Microorganisms (GCM) 10K type strain sequencing project: providing services to taxonomists for standard genome sequencing and annotation.</title>
        <authorList>
            <consortium name="The Broad Institute Genomics Platform"/>
            <consortium name="The Broad Institute Genome Sequencing Center for Infectious Disease"/>
            <person name="Wu L."/>
            <person name="Ma J."/>
        </authorList>
    </citation>
    <scope>NUCLEOTIDE SEQUENCE [LARGE SCALE GENOMIC DNA]</scope>
    <source>
        <strain evidence="4">JCM 17939</strain>
    </source>
</reference>
<sequence>MQEITLRSTAFDDHTEIPKEHAHEAGDVSPPLRWSGVPGEAVELVLTCADPDAPVGTFVHWLLAGIPPETEGLEAGDVPPEAVPGRNDYGRLGYGGPHPPPGDRPHRYFFRLRALAEASGLTEGFSAGDLDEALKDKVLADGTLVGVYGR</sequence>
<name>A0ABP8UI99_9ACTN</name>
<evidence type="ECO:0000256" key="2">
    <source>
        <dbReference type="SAM" id="MobiDB-lite"/>
    </source>
</evidence>
<dbReference type="CDD" id="cd00865">
    <property type="entry name" value="PEBP_bact_arch"/>
    <property type="match status" value="1"/>
</dbReference>
<feature type="compositionally biased region" description="Basic and acidic residues" evidence="2">
    <location>
        <begin position="10"/>
        <end position="26"/>
    </location>
</feature>
<accession>A0ABP8UI99</accession>
<dbReference type="Proteomes" id="UP001501442">
    <property type="component" value="Unassembled WGS sequence"/>
</dbReference>
<dbReference type="Pfam" id="PF01161">
    <property type="entry name" value="PBP"/>
    <property type="match status" value="1"/>
</dbReference>
<dbReference type="PANTHER" id="PTHR30289:SF1">
    <property type="entry name" value="PEBP (PHOSPHATIDYLETHANOLAMINE-BINDING PROTEIN) FAMILY PROTEIN"/>
    <property type="match status" value="1"/>
</dbReference>
<dbReference type="RefSeq" id="WP_345434846.1">
    <property type="nucleotide sequence ID" value="NZ_BAABHK010000010.1"/>
</dbReference>
<dbReference type="Gene3D" id="3.90.280.10">
    <property type="entry name" value="PEBP-like"/>
    <property type="match status" value="1"/>
</dbReference>
<dbReference type="EMBL" id="BAABHK010000010">
    <property type="protein sequence ID" value="GAA4631858.1"/>
    <property type="molecule type" value="Genomic_DNA"/>
</dbReference>
<gene>
    <name evidence="3" type="ORF">GCM10023196_062890</name>
</gene>
<evidence type="ECO:0000313" key="3">
    <source>
        <dbReference type="EMBL" id="GAA4631858.1"/>
    </source>
</evidence>